<dbReference type="GO" id="GO:0030261">
    <property type="term" value="P:chromosome condensation"/>
    <property type="evidence" value="ECO:0007669"/>
    <property type="project" value="InterPro"/>
</dbReference>
<feature type="coiled-coil region" evidence="7">
    <location>
        <begin position="824"/>
        <end position="910"/>
    </location>
</feature>
<proteinExistence type="inferred from homology"/>
<feature type="coiled-coil region" evidence="7">
    <location>
        <begin position="333"/>
        <end position="469"/>
    </location>
</feature>
<dbReference type="GO" id="GO:0003677">
    <property type="term" value="F:DNA binding"/>
    <property type="evidence" value="ECO:0007669"/>
    <property type="project" value="UniProtKB-UniRule"/>
</dbReference>
<organism evidence="10 11">
    <name type="scientific">Alloscardovia omnicolens</name>
    <dbReference type="NCBI Taxonomy" id="419015"/>
    <lineage>
        <taxon>Bacteria</taxon>
        <taxon>Bacillati</taxon>
        <taxon>Actinomycetota</taxon>
        <taxon>Actinomycetes</taxon>
        <taxon>Bifidobacteriales</taxon>
        <taxon>Bifidobacteriaceae</taxon>
        <taxon>Alloscardovia</taxon>
    </lineage>
</organism>
<dbReference type="GO" id="GO:0005737">
    <property type="term" value="C:cytoplasm"/>
    <property type="evidence" value="ECO:0007669"/>
    <property type="project" value="UniProtKB-SubCell"/>
</dbReference>
<dbReference type="FunFam" id="3.40.50.300:FF:000984">
    <property type="entry name" value="Chromosome partition protein Smc"/>
    <property type="match status" value="1"/>
</dbReference>
<dbReference type="InterPro" id="IPR024704">
    <property type="entry name" value="SMC"/>
</dbReference>
<feature type="domain" description="SMC hinge" evidence="9">
    <location>
        <begin position="509"/>
        <end position="639"/>
    </location>
</feature>
<dbReference type="Pfam" id="PF06470">
    <property type="entry name" value="SMC_hinge"/>
    <property type="match status" value="1"/>
</dbReference>
<dbReference type="PIRSF" id="PIRSF005719">
    <property type="entry name" value="SMC"/>
    <property type="match status" value="1"/>
</dbReference>
<feature type="domain" description="RecF/RecN/SMC N-terminal" evidence="8">
    <location>
        <begin position="2"/>
        <end position="1197"/>
    </location>
</feature>
<dbReference type="NCBIfam" id="TIGR02168">
    <property type="entry name" value="SMC_prok_B"/>
    <property type="match status" value="1"/>
</dbReference>
<comment type="domain">
    <text evidence="7">Contains large globular domains required for ATP hydrolysis at each terminus and a third globular domain forming a flexible hinge near the middle of the molecule. These domains are separated by coiled-coil structures.</text>
</comment>
<dbReference type="Gene3D" id="1.20.1060.20">
    <property type="match status" value="1"/>
</dbReference>
<evidence type="ECO:0000256" key="4">
    <source>
        <dbReference type="ARBA" id="ARBA00022840"/>
    </source>
</evidence>
<dbReference type="PANTHER" id="PTHR43977">
    <property type="entry name" value="STRUCTURAL MAINTENANCE OF CHROMOSOMES PROTEIN 3"/>
    <property type="match status" value="1"/>
</dbReference>
<dbReference type="AlphaFoldDB" id="A0A2I1M661"/>
<feature type="coiled-coil region" evidence="7">
    <location>
        <begin position="167"/>
        <end position="201"/>
    </location>
</feature>
<dbReference type="GO" id="GO:0016887">
    <property type="term" value="F:ATP hydrolysis activity"/>
    <property type="evidence" value="ECO:0007669"/>
    <property type="project" value="InterPro"/>
</dbReference>
<evidence type="ECO:0000259" key="9">
    <source>
        <dbReference type="Pfam" id="PF06470"/>
    </source>
</evidence>
<evidence type="ECO:0000256" key="2">
    <source>
        <dbReference type="ARBA" id="ARBA00022490"/>
    </source>
</evidence>
<accession>A0A2I1M661</accession>
<comment type="similarity">
    <text evidence="7">Belongs to the SMC family.</text>
</comment>
<dbReference type="GO" id="GO:0006260">
    <property type="term" value="P:DNA replication"/>
    <property type="evidence" value="ECO:0007669"/>
    <property type="project" value="UniProtKB-UniRule"/>
</dbReference>
<dbReference type="Gene3D" id="3.40.50.300">
    <property type="entry name" value="P-loop containing nucleotide triphosphate hydrolases"/>
    <property type="match status" value="2"/>
</dbReference>
<dbReference type="Proteomes" id="UP000242263">
    <property type="component" value="Unassembled WGS sequence"/>
</dbReference>
<dbReference type="FunFam" id="3.40.50.300:FF:000901">
    <property type="entry name" value="Chromosome partition protein Smc"/>
    <property type="match status" value="1"/>
</dbReference>
<evidence type="ECO:0000256" key="5">
    <source>
        <dbReference type="ARBA" id="ARBA00023054"/>
    </source>
</evidence>
<protein>
    <recommendedName>
        <fullName evidence="7">Chromosome partition protein Smc</fullName>
    </recommendedName>
</protein>
<keyword evidence="6 7" id="KW-0238">DNA-binding</keyword>
<feature type="coiled-coil region" evidence="7">
    <location>
        <begin position="234"/>
        <end position="275"/>
    </location>
</feature>
<evidence type="ECO:0000256" key="3">
    <source>
        <dbReference type="ARBA" id="ARBA00022741"/>
    </source>
</evidence>
<comment type="caution">
    <text evidence="10">The sequence shown here is derived from an EMBL/GenBank/DDBJ whole genome shotgun (WGS) entry which is preliminary data.</text>
</comment>
<comment type="subcellular location">
    <subcellularLocation>
        <location evidence="1 7">Cytoplasm</location>
    </subcellularLocation>
</comment>
<dbReference type="RefSeq" id="WP_101541382.1">
    <property type="nucleotide sequence ID" value="NZ_PKGU01000002.1"/>
</dbReference>
<dbReference type="InterPro" id="IPR036277">
    <property type="entry name" value="SMC_hinge_sf"/>
</dbReference>
<keyword evidence="4 7" id="KW-0067">ATP-binding</keyword>
<evidence type="ECO:0000256" key="1">
    <source>
        <dbReference type="ARBA" id="ARBA00004496"/>
    </source>
</evidence>
<feature type="binding site" evidence="7">
    <location>
        <begin position="32"/>
        <end position="39"/>
    </location>
    <ligand>
        <name>ATP</name>
        <dbReference type="ChEBI" id="CHEBI:30616"/>
    </ligand>
</feature>
<comment type="function">
    <text evidence="7">Required for chromosome condensation and partitioning.</text>
</comment>
<dbReference type="GO" id="GO:0007059">
    <property type="term" value="P:chromosome segregation"/>
    <property type="evidence" value="ECO:0007669"/>
    <property type="project" value="UniProtKB-UniRule"/>
</dbReference>
<sequence>MYVKELTIRGFKSFANATTLRFQPGVTAIVGPNGSGKSNVVDALSWVMGEQGAKSLRGSSMEDVIFAGTSTRAPLGRAQVSLTIDNTDKTLDIDYSEVTISRTIFRNGGSEYAINGSPVRLLDVQELLSDTGLGAHMHVVVGQGRLDSILKATPADNRAFIEEAAGILKHRKRKERALRKLQSTQENVNRLDDLLTEIQRQLGPLRRQARVSRRADSIQVIIRDATSRLLADEAQSLMQQRDNVRHELATTREKLLTAQRKLTSTKLNIERLEADSSKTSPAINAINQTYHSLAGLQERLRSLAALAGEREKSWRSQISSIGGDDPQLLTARADELSSQLQSAKKQADEARLSFDNKTQHRAGIEQELAALRQIITQLRASAQEQEAHKAKLRETIARQEAHIQGMSQRVEDLGHQKNEYTASAQQARARLDELQQDADNQQDNLEDIKAQAQDALELARSEHEKIDSQIRDVDNAIISLKAKADALNDTLEARSSSGDVERSSVTTAGNLADYISLREGWEEAIAKALGPFANAVIIPDASERSVLLRVAREEKIGRAVVMNPLAASEYASKTASRVEGAAGANGVAGDEASAAHAVGINPSLRGTEREDIAQGVVRSVQMLLNDVGLAHDVDEAEKLVESGRFVTVMTEHGETFSAVGAVGGMSRTPSDLSLTARRDKALAQVERDTLKKQQLCADKIQIDERFDAARAHLQVVNTQITENRVRMQQRENDITAARNSVESLTRRIAQIDNQIADISAEKQSHTATLFDLRKQLEAAEHADDAHVDMESTVQREHELDSSLNTARNDEVTARVEWNNATSHAQSLERQITLLRSQAQQAAQRREKIEQRNAQLELKAQAAASIQGKAQAAAEELNVHVQRAVKKREQIQQQASEHDKELSALRKLRNEQEPVVAKLTQMEHDADVVRERIATQWGQLTQRIVDEVGSTVDSLIENYGPQVSVPVFDDAGQLILLNPDNEDEGFKTQQYDREREQKKLDKARRDLVALGKVNPLATEEFDALEARHSYLSKQRHDVVTSRDDLLGLIKELDTTMIEVFRSAYEDTAAAFQTVFAQLFPGGKGRLRLDNPDDILTTGVVVEASPAGKRVKQLSLLSGGERSLTALALLFAIFTARPSPFYIMDEVEAALDDVNLTRLLNVINTLRERAQIIVITHQQRTMSIADVLYGVTMRSDGVTAVISQKLTQGSAVND</sequence>
<comment type="subunit">
    <text evidence="7">Homodimer.</text>
</comment>
<dbReference type="GO" id="GO:0005524">
    <property type="term" value="F:ATP binding"/>
    <property type="evidence" value="ECO:0007669"/>
    <property type="project" value="UniProtKB-UniRule"/>
</dbReference>
<dbReference type="InterPro" id="IPR027417">
    <property type="entry name" value="P-loop_NTPase"/>
</dbReference>
<dbReference type="EMBL" id="PKGU01000002">
    <property type="protein sequence ID" value="PKZ15608.1"/>
    <property type="molecule type" value="Genomic_DNA"/>
</dbReference>
<dbReference type="GO" id="GO:0005694">
    <property type="term" value="C:chromosome"/>
    <property type="evidence" value="ECO:0007669"/>
    <property type="project" value="InterPro"/>
</dbReference>
<feature type="coiled-coil region" evidence="7">
    <location>
        <begin position="727"/>
        <end position="761"/>
    </location>
</feature>
<dbReference type="HAMAP" id="MF_01894">
    <property type="entry name" value="Smc_prok"/>
    <property type="match status" value="1"/>
</dbReference>
<name>A0A2I1M661_9BIFI</name>
<reference evidence="10 11" key="1">
    <citation type="submission" date="2017-12" db="EMBL/GenBank/DDBJ databases">
        <title>Phylogenetic diversity of female urinary microbiome.</title>
        <authorList>
            <person name="Thomas-White K."/>
            <person name="Wolfe A.J."/>
        </authorList>
    </citation>
    <scope>NUCLEOTIDE SEQUENCE [LARGE SCALE GENOMIC DNA]</scope>
    <source>
        <strain evidence="10 11">UMB0064</strain>
    </source>
</reference>
<evidence type="ECO:0000259" key="8">
    <source>
        <dbReference type="Pfam" id="PF02463"/>
    </source>
</evidence>
<dbReference type="Gene3D" id="3.30.70.1620">
    <property type="match status" value="1"/>
</dbReference>
<dbReference type="Pfam" id="PF02463">
    <property type="entry name" value="SMC_N"/>
    <property type="match status" value="1"/>
</dbReference>
<dbReference type="InterPro" id="IPR010935">
    <property type="entry name" value="SMC_hinge"/>
</dbReference>
<dbReference type="InterPro" id="IPR003395">
    <property type="entry name" value="RecF/RecN/SMC_N"/>
</dbReference>
<dbReference type="SUPFAM" id="SSF52540">
    <property type="entry name" value="P-loop containing nucleoside triphosphate hydrolases"/>
    <property type="match status" value="1"/>
</dbReference>
<evidence type="ECO:0000313" key="10">
    <source>
        <dbReference type="EMBL" id="PKZ15608.1"/>
    </source>
</evidence>
<evidence type="ECO:0000313" key="11">
    <source>
        <dbReference type="Proteomes" id="UP000242263"/>
    </source>
</evidence>
<dbReference type="InterPro" id="IPR011890">
    <property type="entry name" value="SMC_prok"/>
</dbReference>
<dbReference type="SUPFAM" id="SSF75553">
    <property type="entry name" value="Smc hinge domain"/>
    <property type="match status" value="1"/>
</dbReference>
<evidence type="ECO:0000256" key="6">
    <source>
        <dbReference type="ARBA" id="ARBA00023125"/>
    </source>
</evidence>
<keyword evidence="3 7" id="KW-0547">Nucleotide-binding</keyword>
<evidence type="ECO:0000256" key="7">
    <source>
        <dbReference type="HAMAP-Rule" id="MF_01894"/>
    </source>
</evidence>
<dbReference type="GO" id="GO:0007062">
    <property type="term" value="P:sister chromatid cohesion"/>
    <property type="evidence" value="ECO:0007669"/>
    <property type="project" value="InterPro"/>
</dbReference>
<keyword evidence="2 7" id="KW-0963">Cytoplasm</keyword>
<keyword evidence="5 7" id="KW-0175">Coiled coil</keyword>
<gene>
    <name evidence="7 10" type="primary">smc</name>
    <name evidence="10" type="ORF">CYJ32_04415</name>
</gene>